<feature type="compositionally biased region" description="Polar residues" evidence="1">
    <location>
        <begin position="50"/>
        <end position="59"/>
    </location>
</feature>
<feature type="compositionally biased region" description="Polar residues" evidence="1">
    <location>
        <begin position="16"/>
        <end position="33"/>
    </location>
</feature>
<proteinExistence type="predicted"/>
<evidence type="ECO:0000313" key="3">
    <source>
        <dbReference type="Proteomes" id="UP000494106"/>
    </source>
</evidence>
<dbReference type="OrthoDB" id="3039988at2759"/>
<comment type="caution">
    <text evidence="2">The sequence shown here is derived from an EMBL/GenBank/DDBJ whole genome shotgun (WGS) entry which is preliminary data.</text>
</comment>
<feature type="region of interest" description="Disordered" evidence="1">
    <location>
        <begin position="1"/>
        <end position="59"/>
    </location>
</feature>
<dbReference type="Proteomes" id="UP000494106">
    <property type="component" value="Unassembled WGS sequence"/>
</dbReference>
<evidence type="ECO:0000256" key="1">
    <source>
        <dbReference type="SAM" id="MobiDB-lite"/>
    </source>
</evidence>
<protein>
    <submittedName>
        <fullName evidence="2">Uncharacterized protein</fullName>
    </submittedName>
</protein>
<dbReference type="EMBL" id="CADEBC010000102">
    <property type="protein sequence ID" value="CAB3222846.1"/>
    <property type="molecule type" value="Genomic_DNA"/>
</dbReference>
<name>A0A8S0YTG3_ARCPL</name>
<gene>
    <name evidence="2" type="ORF">APLA_LOCUS1310</name>
</gene>
<accession>A0A8S0YTG3</accession>
<organism evidence="2 3">
    <name type="scientific">Arctia plantaginis</name>
    <name type="common">Wood tiger moth</name>
    <name type="synonym">Phalaena plantaginis</name>
    <dbReference type="NCBI Taxonomy" id="874455"/>
    <lineage>
        <taxon>Eukaryota</taxon>
        <taxon>Metazoa</taxon>
        <taxon>Ecdysozoa</taxon>
        <taxon>Arthropoda</taxon>
        <taxon>Hexapoda</taxon>
        <taxon>Insecta</taxon>
        <taxon>Pterygota</taxon>
        <taxon>Neoptera</taxon>
        <taxon>Endopterygota</taxon>
        <taxon>Lepidoptera</taxon>
        <taxon>Glossata</taxon>
        <taxon>Ditrysia</taxon>
        <taxon>Noctuoidea</taxon>
        <taxon>Erebidae</taxon>
        <taxon>Arctiinae</taxon>
        <taxon>Arctia</taxon>
    </lineage>
</organism>
<sequence>MSTVKRTPPKKKQTDNPRQIHTSSESDISSAALTSDLVKMNRNKRPRSADSPQGGSTLDLQNLQHTLSSWREEQDSKLATILADIVEIKTQNTHIKESNDEIRKTNEELKGPYKVNIIFKSKDDAEKFLKCQKFKELYYVCQTIDEVNPSYGVVKDVDLDVEEQEILQQFSCDHEIVSMRRLKRLNFDGTWIDSTVLRLAFKSSTLPSYIDLG</sequence>
<feature type="non-terminal residue" evidence="2">
    <location>
        <position position="1"/>
    </location>
</feature>
<keyword evidence="3" id="KW-1185">Reference proteome</keyword>
<evidence type="ECO:0000313" key="2">
    <source>
        <dbReference type="EMBL" id="CAB3222846.1"/>
    </source>
</evidence>
<dbReference type="AlphaFoldDB" id="A0A8S0YTG3"/>
<reference evidence="2 3" key="1">
    <citation type="submission" date="2020-04" db="EMBL/GenBank/DDBJ databases">
        <authorList>
            <person name="Wallbank WR R."/>
            <person name="Pardo Diaz C."/>
            <person name="Kozak K."/>
            <person name="Martin S."/>
            <person name="Jiggins C."/>
            <person name="Moest M."/>
            <person name="Warren A I."/>
            <person name="Byers J.R.P. K."/>
            <person name="Montejo-Kovacevich G."/>
            <person name="Yen C E."/>
        </authorList>
    </citation>
    <scope>NUCLEOTIDE SEQUENCE [LARGE SCALE GENOMIC DNA]</scope>
</reference>